<evidence type="ECO:0000256" key="2">
    <source>
        <dbReference type="ARBA" id="ARBA00022448"/>
    </source>
</evidence>
<dbReference type="Proteomes" id="UP001360560">
    <property type="component" value="Unassembled WGS sequence"/>
</dbReference>
<comment type="subcellular location">
    <subcellularLocation>
        <location evidence="7">Endoplasmic reticulum</location>
    </subcellularLocation>
    <subcellularLocation>
        <location evidence="7">Golgi apparatus</location>
        <location evidence="7">cis-Golgi network</location>
    </subcellularLocation>
    <subcellularLocation>
        <location evidence="1">Golgi apparatus</location>
    </subcellularLocation>
</comment>
<sequence>MIHSLYILNKAGGLVYQQDYSSTLNKLSINDYLVFAGTIHGVHAIASKLTPTQITCSNKNANTTGTPLLGSTVSTPKLGSSGANHITSPRMESQSTMMRDQDNADGLWHLINNFTNINNPSVNNADLLSSSSVSYNKLSSNFFYMKSNVTGLNIVETDFFNIFIFQTLTGIKFILITSPDIHKKEGASDGNNPEVSKQEETEKVNLSLNRDVNSRPDKDLSSSYEVAEELLRKIYILYGDYVMKNPFYSMDMPIKAELFDIKVRALIESF</sequence>
<evidence type="ECO:0000313" key="9">
    <source>
        <dbReference type="EMBL" id="GMM34088.1"/>
    </source>
</evidence>
<dbReference type="EMBL" id="BTFZ01000002">
    <property type="protein sequence ID" value="GMM34088.1"/>
    <property type="molecule type" value="Genomic_DNA"/>
</dbReference>
<proteinExistence type="inferred from homology"/>
<keyword evidence="5 7" id="KW-0333">Golgi apparatus</keyword>
<dbReference type="GO" id="GO:0006888">
    <property type="term" value="P:endoplasmic reticulum to Golgi vesicle-mediated transport"/>
    <property type="evidence" value="ECO:0007669"/>
    <property type="project" value="UniProtKB-UniRule"/>
</dbReference>
<comment type="subunit">
    <text evidence="7">Part of the multisubunit transport protein particle (TRAPP) complex.</text>
</comment>
<reference evidence="9 10" key="1">
    <citation type="journal article" date="2023" name="Elife">
        <title>Identification of key yeast species and microbe-microbe interactions impacting larval growth of Drosophila in the wild.</title>
        <authorList>
            <person name="Mure A."/>
            <person name="Sugiura Y."/>
            <person name="Maeda R."/>
            <person name="Honda K."/>
            <person name="Sakurai N."/>
            <person name="Takahashi Y."/>
            <person name="Watada M."/>
            <person name="Katoh T."/>
            <person name="Gotoh A."/>
            <person name="Gotoh Y."/>
            <person name="Taniguchi I."/>
            <person name="Nakamura K."/>
            <person name="Hayashi T."/>
            <person name="Katayama T."/>
            <person name="Uemura T."/>
            <person name="Hattori Y."/>
        </authorList>
    </citation>
    <scope>NUCLEOTIDE SEQUENCE [LARGE SCALE GENOMIC DNA]</scope>
    <source>
        <strain evidence="9 10">SC-9</strain>
    </source>
</reference>
<dbReference type="SMART" id="SM01399">
    <property type="entry name" value="Sybindin"/>
    <property type="match status" value="1"/>
</dbReference>
<dbReference type="GO" id="GO:0005794">
    <property type="term" value="C:Golgi apparatus"/>
    <property type="evidence" value="ECO:0007669"/>
    <property type="project" value="UniProtKB-SubCell"/>
</dbReference>
<feature type="region of interest" description="Disordered" evidence="8">
    <location>
        <begin position="185"/>
        <end position="204"/>
    </location>
</feature>
<comment type="caution">
    <text evidence="9">The sequence shown here is derived from an EMBL/GenBank/DDBJ whole genome shotgun (WGS) entry which is preliminary data.</text>
</comment>
<keyword evidence="10" id="KW-1185">Reference proteome</keyword>
<dbReference type="CDD" id="cd14856">
    <property type="entry name" value="TRAPPC4_synbindin"/>
    <property type="match status" value="1"/>
</dbReference>
<gene>
    <name evidence="9" type="ORF">DASC09_014130</name>
</gene>
<dbReference type="Pfam" id="PF04099">
    <property type="entry name" value="Sybindin"/>
    <property type="match status" value="3"/>
</dbReference>
<evidence type="ECO:0000256" key="8">
    <source>
        <dbReference type="SAM" id="MobiDB-lite"/>
    </source>
</evidence>
<evidence type="ECO:0000256" key="5">
    <source>
        <dbReference type="ARBA" id="ARBA00023034"/>
    </source>
</evidence>
<dbReference type="Gene3D" id="3.30.450.70">
    <property type="match status" value="1"/>
</dbReference>
<keyword evidence="4 7" id="KW-0931">ER-Golgi transport</keyword>
<comment type="similarity">
    <text evidence="6">Belongs to the TRAPP small subunits family. TRAPPC4 subfamily.</text>
</comment>
<protein>
    <recommendedName>
        <fullName evidence="7">Trafficking protein particle complex subunit</fullName>
    </recommendedName>
</protein>
<dbReference type="InterPro" id="IPR007233">
    <property type="entry name" value="TRAPPC"/>
</dbReference>
<evidence type="ECO:0000256" key="3">
    <source>
        <dbReference type="ARBA" id="ARBA00022824"/>
    </source>
</evidence>
<evidence type="ECO:0000256" key="1">
    <source>
        <dbReference type="ARBA" id="ARBA00004555"/>
    </source>
</evidence>
<dbReference type="PANTHER" id="PTHR23249:SF15">
    <property type="entry name" value="TRAFFICKING PROTEIN PARTICLE COMPLEX SUBUNIT 4"/>
    <property type="match status" value="1"/>
</dbReference>
<evidence type="ECO:0000256" key="4">
    <source>
        <dbReference type="ARBA" id="ARBA00022892"/>
    </source>
</evidence>
<keyword evidence="2 7" id="KW-0813">Transport</keyword>
<evidence type="ECO:0000256" key="6">
    <source>
        <dbReference type="ARBA" id="ARBA00038179"/>
    </source>
</evidence>
<dbReference type="GO" id="GO:0005783">
    <property type="term" value="C:endoplasmic reticulum"/>
    <property type="evidence" value="ECO:0007669"/>
    <property type="project" value="UniProtKB-SubCell"/>
</dbReference>
<dbReference type="InterPro" id="IPR011012">
    <property type="entry name" value="Longin-like_dom_sf"/>
</dbReference>
<dbReference type="GO" id="GO:0030008">
    <property type="term" value="C:TRAPP complex"/>
    <property type="evidence" value="ECO:0007669"/>
    <property type="project" value="UniProtKB-UniRule"/>
</dbReference>
<dbReference type="SUPFAM" id="SSF64356">
    <property type="entry name" value="SNARE-like"/>
    <property type="match status" value="1"/>
</dbReference>
<accession>A0AAV5QH41</accession>
<name>A0AAV5QH41_9ASCO</name>
<evidence type="ECO:0000256" key="7">
    <source>
        <dbReference type="RuleBase" id="RU366065"/>
    </source>
</evidence>
<organism evidence="9 10">
    <name type="scientific">Saccharomycopsis crataegensis</name>
    <dbReference type="NCBI Taxonomy" id="43959"/>
    <lineage>
        <taxon>Eukaryota</taxon>
        <taxon>Fungi</taxon>
        <taxon>Dikarya</taxon>
        <taxon>Ascomycota</taxon>
        <taxon>Saccharomycotina</taxon>
        <taxon>Saccharomycetes</taxon>
        <taxon>Saccharomycopsidaceae</taxon>
        <taxon>Saccharomycopsis</taxon>
    </lineage>
</organism>
<dbReference type="AlphaFoldDB" id="A0AAV5QH41"/>
<keyword evidence="3 7" id="KW-0256">Endoplasmic reticulum</keyword>
<dbReference type="GeneID" id="90072067"/>
<evidence type="ECO:0000313" key="10">
    <source>
        <dbReference type="Proteomes" id="UP001360560"/>
    </source>
</evidence>
<dbReference type="PANTHER" id="PTHR23249">
    <property type="entry name" value="TRAFFICKING PROTEIN PARTICLE COMPLEX SUBUNIT"/>
    <property type="match status" value="1"/>
</dbReference>
<dbReference type="RefSeq" id="XP_064851088.1">
    <property type="nucleotide sequence ID" value="XM_064995016.1"/>
</dbReference>